<evidence type="ECO:0000256" key="1">
    <source>
        <dbReference type="SAM" id="MobiDB-lite"/>
    </source>
</evidence>
<protein>
    <recommendedName>
        <fullName evidence="4">Recombinase RecT</fullName>
    </recommendedName>
</protein>
<gene>
    <name evidence="2" type="ORF">GCM10022287_23540</name>
</gene>
<dbReference type="Proteomes" id="UP001501079">
    <property type="component" value="Unassembled WGS sequence"/>
</dbReference>
<proteinExistence type="predicted"/>
<dbReference type="RefSeq" id="WP_344754608.1">
    <property type="nucleotide sequence ID" value="NZ_BAABBW010000004.1"/>
</dbReference>
<feature type="region of interest" description="Disordered" evidence="1">
    <location>
        <begin position="253"/>
        <end position="275"/>
    </location>
</feature>
<evidence type="ECO:0000313" key="2">
    <source>
        <dbReference type="EMBL" id="GAA4176386.1"/>
    </source>
</evidence>
<accession>A0ABP8A2R4</accession>
<name>A0ABP8A2R4_9MICO</name>
<sequence length="275" mass="30093">MSTEITPYGASSMGERQEYARTIAQAGELIPRGLWSPMRKQDGTMGPPAPNAAKVLLVMEYGAMLGFHPIAALSNIAVIDGKPAMSAQLMAAKVRSSGVKLRVTTQGSWKDGTFEAIAELIRPDDPDFTFRAVWTRERAERAGLLNKDNWKHYGENMAKARAISEVAREGAQDYLLGVVYTPEELGAAVDEGGQVIEGEIEPSEPSRDWAQLLQNETDIEQVKVLISQAREAGEMTDKLQSLAFARMGSLAREQQAPVRFEPADDEPIEGESVDE</sequence>
<reference evidence="3" key="1">
    <citation type="journal article" date="2019" name="Int. J. Syst. Evol. Microbiol.">
        <title>The Global Catalogue of Microorganisms (GCM) 10K type strain sequencing project: providing services to taxonomists for standard genome sequencing and annotation.</title>
        <authorList>
            <consortium name="The Broad Institute Genomics Platform"/>
            <consortium name="The Broad Institute Genome Sequencing Center for Infectious Disease"/>
            <person name="Wu L."/>
            <person name="Ma J."/>
        </authorList>
    </citation>
    <scope>NUCLEOTIDE SEQUENCE [LARGE SCALE GENOMIC DNA]</scope>
    <source>
        <strain evidence="3">JCM 17591</strain>
    </source>
</reference>
<dbReference type="EMBL" id="BAABBW010000004">
    <property type="protein sequence ID" value="GAA4176386.1"/>
    <property type="molecule type" value="Genomic_DNA"/>
</dbReference>
<evidence type="ECO:0000313" key="3">
    <source>
        <dbReference type="Proteomes" id="UP001501079"/>
    </source>
</evidence>
<comment type="caution">
    <text evidence="2">The sequence shown here is derived from an EMBL/GenBank/DDBJ whole genome shotgun (WGS) entry which is preliminary data.</text>
</comment>
<evidence type="ECO:0008006" key="4">
    <source>
        <dbReference type="Google" id="ProtNLM"/>
    </source>
</evidence>
<organism evidence="2 3">
    <name type="scientific">Gryllotalpicola koreensis</name>
    <dbReference type="NCBI Taxonomy" id="993086"/>
    <lineage>
        <taxon>Bacteria</taxon>
        <taxon>Bacillati</taxon>
        <taxon>Actinomycetota</taxon>
        <taxon>Actinomycetes</taxon>
        <taxon>Micrococcales</taxon>
        <taxon>Microbacteriaceae</taxon>
        <taxon>Gryllotalpicola</taxon>
    </lineage>
</organism>
<feature type="compositionally biased region" description="Acidic residues" evidence="1">
    <location>
        <begin position="263"/>
        <end position="275"/>
    </location>
</feature>
<keyword evidence="3" id="KW-1185">Reference proteome</keyword>